<name>A0ABV8GK08_9ACTN</name>
<gene>
    <name evidence="1" type="ORF">ACFOY2_37775</name>
</gene>
<proteinExistence type="predicted"/>
<evidence type="ECO:0000313" key="2">
    <source>
        <dbReference type="Proteomes" id="UP001595851"/>
    </source>
</evidence>
<organism evidence="1 2">
    <name type="scientific">Nonomuraea purpurea</name>
    <dbReference type="NCBI Taxonomy" id="1849276"/>
    <lineage>
        <taxon>Bacteria</taxon>
        <taxon>Bacillati</taxon>
        <taxon>Actinomycetota</taxon>
        <taxon>Actinomycetes</taxon>
        <taxon>Streptosporangiales</taxon>
        <taxon>Streptosporangiaceae</taxon>
        <taxon>Nonomuraea</taxon>
    </lineage>
</organism>
<dbReference type="Proteomes" id="UP001595851">
    <property type="component" value="Unassembled WGS sequence"/>
</dbReference>
<reference evidence="2" key="1">
    <citation type="journal article" date="2019" name="Int. J. Syst. Evol. Microbiol.">
        <title>The Global Catalogue of Microorganisms (GCM) 10K type strain sequencing project: providing services to taxonomists for standard genome sequencing and annotation.</title>
        <authorList>
            <consortium name="The Broad Institute Genomics Platform"/>
            <consortium name="The Broad Institute Genome Sequencing Center for Infectious Disease"/>
            <person name="Wu L."/>
            <person name="Ma J."/>
        </authorList>
    </citation>
    <scope>NUCLEOTIDE SEQUENCE [LARGE SCALE GENOMIC DNA]</scope>
    <source>
        <strain evidence="2">TBRC 1276</strain>
    </source>
</reference>
<evidence type="ECO:0008006" key="3">
    <source>
        <dbReference type="Google" id="ProtNLM"/>
    </source>
</evidence>
<dbReference type="RefSeq" id="WP_379532916.1">
    <property type="nucleotide sequence ID" value="NZ_JBHSBI010000025.1"/>
</dbReference>
<keyword evidence="2" id="KW-1185">Reference proteome</keyword>
<sequence>MTLSVRPIEPVDLPAVARVLTMALSAEGDGIPIRHEPELTL</sequence>
<dbReference type="EMBL" id="JBHSBI010000025">
    <property type="protein sequence ID" value="MFC4013027.1"/>
    <property type="molecule type" value="Genomic_DNA"/>
</dbReference>
<accession>A0ABV8GK08</accession>
<protein>
    <recommendedName>
        <fullName evidence="3">GNAT family N-acetyltransferase</fullName>
    </recommendedName>
</protein>
<evidence type="ECO:0000313" key="1">
    <source>
        <dbReference type="EMBL" id="MFC4013027.1"/>
    </source>
</evidence>
<comment type="caution">
    <text evidence="1">The sequence shown here is derived from an EMBL/GenBank/DDBJ whole genome shotgun (WGS) entry which is preliminary data.</text>
</comment>